<evidence type="ECO:0000313" key="7">
    <source>
        <dbReference type="Proteomes" id="UP001222027"/>
    </source>
</evidence>
<sequence length="163" mass="18311">MMGFVYGSFHPVLPKPVIFFCLCLAYVRHAISLLLHCLGLYTLPEALIAPWGEYQVAIEDAAPSARSHQSAASSSIKKQLRVVEFGSLSRRWQVHQDPTCVICLGELEATHKVRELGNCGHGFHLECMDRWVDVGQTTCPLCRARLLPSVAKHGMWSRLLRLR</sequence>
<dbReference type="SUPFAM" id="SSF57850">
    <property type="entry name" value="RING/U-box"/>
    <property type="match status" value="1"/>
</dbReference>
<evidence type="ECO:0000256" key="4">
    <source>
        <dbReference type="PROSITE-ProRule" id="PRU00175"/>
    </source>
</evidence>
<keyword evidence="3" id="KW-0862">Zinc</keyword>
<evidence type="ECO:0000256" key="3">
    <source>
        <dbReference type="ARBA" id="ARBA00022833"/>
    </source>
</evidence>
<name>A0AAV8S230_ENSVE</name>
<dbReference type="EMBL" id="JAQQAF010000001">
    <property type="protein sequence ID" value="KAJ8513410.1"/>
    <property type="molecule type" value="Genomic_DNA"/>
</dbReference>
<keyword evidence="1" id="KW-0479">Metal-binding</keyword>
<proteinExistence type="predicted"/>
<dbReference type="InterPro" id="IPR013083">
    <property type="entry name" value="Znf_RING/FYVE/PHD"/>
</dbReference>
<protein>
    <recommendedName>
        <fullName evidence="5">RING-type domain-containing protein</fullName>
    </recommendedName>
</protein>
<dbReference type="GO" id="GO:0008270">
    <property type="term" value="F:zinc ion binding"/>
    <property type="evidence" value="ECO:0007669"/>
    <property type="project" value="UniProtKB-KW"/>
</dbReference>
<dbReference type="AlphaFoldDB" id="A0AAV8S230"/>
<dbReference type="SMART" id="SM00184">
    <property type="entry name" value="RING"/>
    <property type="match status" value="1"/>
</dbReference>
<evidence type="ECO:0000313" key="6">
    <source>
        <dbReference type="EMBL" id="KAJ8513410.1"/>
    </source>
</evidence>
<evidence type="ECO:0000256" key="2">
    <source>
        <dbReference type="ARBA" id="ARBA00022771"/>
    </source>
</evidence>
<dbReference type="InterPro" id="IPR001841">
    <property type="entry name" value="Znf_RING"/>
</dbReference>
<organism evidence="6 7">
    <name type="scientific">Ensete ventricosum</name>
    <name type="common">Abyssinian banana</name>
    <name type="synonym">Musa ensete</name>
    <dbReference type="NCBI Taxonomy" id="4639"/>
    <lineage>
        <taxon>Eukaryota</taxon>
        <taxon>Viridiplantae</taxon>
        <taxon>Streptophyta</taxon>
        <taxon>Embryophyta</taxon>
        <taxon>Tracheophyta</taxon>
        <taxon>Spermatophyta</taxon>
        <taxon>Magnoliopsida</taxon>
        <taxon>Liliopsida</taxon>
        <taxon>Zingiberales</taxon>
        <taxon>Musaceae</taxon>
        <taxon>Ensete</taxon>
    </lineage>
</organism>
<dbReference type="Pfam" id="PF13639">
    <property type="entry name" value="zf-RING_2"/>
    <property type="match status" value="1"/>
</dbReference>
<dbReference type="GO" id="GO:0016567">
    <property type="term" value="P:protein ubiquitination"/>
    <property type="evidence" value="ECO:0007669"/>
    <property type="project" value="TreeGrafter"/>
</dbReference>
<dbReference type="PANTHER" id="PTHR45969:SF81">
    <property type="entry name" value="OS08G0157400 PROTEIN"/>
    <property type="match status" value="1"/>
</dbReference>
<feature type="domain" description="RING-type" evidence="5">
    <location>
        <begin position="100"/>
        <end position="143"/>
    </location>
</feature>
<dbReference type="PANTHER" id="PTHR45969">
    <property type="entry name" value="RING ZINC FINGER PROTEIN-RELATED"/>
    <property type="match status" value="1"/>
</dbReference>
<dbReference type="Gene3D" id="3.30.40.10">
    <property type="entry name" value="Zinc/RING finger domain, C3HC4 (zinc finger)"/>
    <property type="match status" value="1"/>
</dbReference>
<dbReference type="GO" id="GO:0061630">
    <property type="term" value="F:ubiquitin protein ligase activity"/>
    <property type="evidence" value="ECO:0007669"/>
    <property type="project" value="TreeGrafter"/>
</dbReference>
<accession>A0AAV8S230</accession>
<dbReference type="PROSITE" id="PS50089">
    <property type="entry name" value="ZF_RING_2"/>
    <property type="match status" value="1"/>
</dbReference>
<keyword evidence="2 4" id="KW-0863">Zinc-finger</keyword>
<evidence type="ECO:0000259" key="5">
    <source>
        <dbReference type="PROSITE" id="PS50089"/>
    </source>
</evidence>
<reference evidence="6 7" key="1">
    <citation type="submission" date="2022-12" db="EMBL/GenBank/DDBJ databases">
        <title>Chromosome-scale assembly of the Ensete ventricosum genome.</title>
        <authorList>
            <person name="Dussert Y."/>
            <person name="Stocks J."/>
            <person name="Wendawek A."/>
            <person name="Woldeyes F."/>
            <person name="Nichols R.A."/>
            <person name="Borrell J.S."/>
        </authorList>
    </citation>
    <scope>NUCLEOTIDE SEQUENCE [LARGE SCALE GENOMIC DNA]</scope>
    <source>
        <strain evidence="7">cv. Maze</strain>
        <tissue evidence="6">Seeds</tissue>
    </source>
</reference>
<evidence type="ECO:0000256" key="1">
    <source>
        <dbReference type="ARBA" id="ARBA00022723"/>
    </source>
</evidence>
<gene>
    <name evidence="6" type="ORF">OPV22_003844</name>
</gene>
<comment type="caution">
    <text evidence="6">The sequence shown here is derived from an EMBL/GenBank/DDBJ whole genome shotgun (WGS) entry which is preliminary data.</text>
</comment>
<dbReference type="Proteomes" id="UP001222027">
    <property type="component" value="Unassembled WGS sequence"/>
</dbReference>
<keyword evidence="7" id="KW-1185">Reference proteome</keyword>